<keyword evidence="4" id="KW-0769">Symport</keyword>
<evidence type="ECO:0000256" key="1">
    <source>
        <dbReference type="ARBA" id="ARBA00004651"/>
    </source>
</evidence>
<dbReference type="InterPro" id="IPR051084">
    <property type="entry name" value="H+-coupled_symporters"/>
</dbReference>
<keyword evidence="2" id="KW-0813">Transport</keyword>
<feature type="transmembrane region" description="Helical" evidence="5">
    <location>
        <begin position="130"/>
        <end position="151"/>
    </location>
</feature>
<feature type="transmembrane region" description="Helical" evidence="5">
    <location>
        <begin position="103"/>
        <end position="124"/>
    </location>
</feature>
<name>A0ABS4XCZ7_9MICC</name>
<dbReference type="Proteomes" id="UP001296993">
    <property type="component" value="Unassembled WGS sequence"/>
</dbReference>
<evidence type="ECO:0000313" key="6">
    <source>
        <dbReference type="EMBL" id="MBP2385539.1"/>
    </source>
</evidence>
<dbReference type="RefSeq" id="WP_209996388.1">
    <property type="nucleotide sequence ID" value="NZ_BAAAJY010000007.1"/>
</dbReference>
<dbReference type="SUPFAM" id="SSF103473">
    <property type="entry name" value="MFS general substrate transporter"/>
    <property type="match status" value="1"/>
</dbReference>
<evidence type="ECO:0000256" key="2">
    <source>
        <dbReference type="ARBA" id="ARBA00022448"/>
    </source>
</evidence>
<keyword evidence="5" id="KW-0472">Membrane</keyword>
<evidence type="ECO:0000256" key="4">
    <source>
        <dbReference type="ARBA" id="ARBA00022847"/>
    </source>
</evidence>
<keyword evidence="5" id="KW-0812">Transmembrane</keyword>
<feature type="transmembrane region" description="Helical" evidence="5">
    <location>
        <begin position="38"/>
        <end position="57"/>
    </location>
</feature>
<dbReference type="PANTHER" id="PTHR43528:SF1">
    <property type="entry name" value="ALPHA-KETOGLUTARATE PERMEASE"/>
    <property type="match status" value="1"/>
</dbReference>
<comment type="caution">
    <text evidence="6">The sequence shown here is derived from an EMBL/GenBank/DDBJ whole genome shotgun (WGS) entry which is preliminary data.</text>
</comment>
<evidence type="ECO:0008006" key="8">
    <source>
        <dbReference type="Google" id="ProtNLM"/>
    </source>
</evidence>
<keyword evidence="5" id="KW-1133">Transmembrane helix</keyword>
<evidence type="ECO:0000256" key="3">
    <source>
        <dbReference type="ARBA" id="ARBA00022475"/>
    </source>
</evidence>
<protein>
    <recommendedName>
        <fullName evidence="8">MFS transporter</fullName>
    </recommendedName>
</protein>
<proteinExistence type="predicted"/>
<reference evidence="6 7" key="1">
    <citation type="submission" date="2021-03" db="EMBL/GenBank/DDBJ databases">
        <title>Sequencing the genomes of 1000 actinobacteria strains.</title>
        <authorList>
            <person name="Klenk H.-P."/>
        </authorList>
    </citation>
    <scope>NUCLEOTIDE SEQUENCE [LARGE SCALE GENOMIC DNA]</scope>
    <source>
        <strain evidence="6 7">DSM 15797</strain>
    </source>
</reference>
<sequence>MIEFYQSLIVGSAGTIGQAVRGWGLCEEFRAGIGAARIMTFAAVGTLVTALPLFILLVNVSTIGTMIGIELVFGFLATAYFAPLPALRAAIFPPQIRTTGMSLGYNIAVTVFGGFAPFILTWLIAGTGSLLAPSFYLLAIAAVSLSSLVVVRRVYKQS</sequence>
<accession>A0ABS4XCZ7</accession>
<evidence type="ECO:0000313" key="7">
    <source>
        <dbReference type="Proteomes" id="UP001296993"/>
    </source>
</evidence>
<keyword evidence="3" id="KW-1003">Cell membrane</keyword>
<dbReference type="EMBL" id="JAGIOF010000001">
    <property type="protein sequence ID" value="MBP2385539.1"/>
    <property type="molecule type" value="Genomic_DNA"/>
</dbReference>
<comment type="subcellular location">
    <subcellularLocation>
        <location evidence="1">Cell membrane</location>
        <topology evidence="1">Multi-pass membrane protein</topology>
    </subcellularLocation>
</comment>
<evidence type="ECO:0000256" key="5">
    <source>
        <dbReference type="SAM" id="Phobius"/>
    </source>
</evidence>
<keyword evidence="7" id="KW-1185">Reference proteome</keyword>
<gene>
    <name evidence="6" type="ORF">JOF47_001050</name>
</gene>
<dbReference type="InterPro" id="IPR036259">
    <property type="entry name" value="MFS_trans_sf"/>
</dbReference>
<organism evidence="6 7">
    <name type="scientific">Paeniglutamicibacter kerguelensis</name>
    <dbReference type="NCBI Taxonomy" id="254788"/>
    <lineage>
        <taxon>Bacteria</taxon>
        <taxon>Bacillati</taxon>
        <taxon>Actinomycetota</taxon>
        <taxon>Actinomycetes</taxon>
        <taxon>Micrococcales</taxon>
        <taxon>Micrococcaceae</taxon>
        <taxon>Paeniglutamicibacter</taxon>
    </lineage>
</organism>
<dbReference type="PANTHER" id="PTHR43528">
    <property type="entry name" value="ALPHA-KETOGLUTARATE PERMEASE"/>
    <property type="match status" value="1"/>
</dbReference>
<feature type="transmembrane region" description="Helical" evidence="5">
    <location>
        <begin position="63"/>
        <end position="82"/>
    </location>
</feature>